<proteinExistence type="predicted"/>
<dbReference type="PANTHER" id="PTHR36985">
    <property type="entry name" value="TRANSLOCATION AND ASSEMBLY MODULE SUBUNIT TAMB"/>
    <property type="match status" value="1"/>
</dbReference>
<evidence type="ECO:0000256" key="2">
    <source>
        <dbReference type="ARBA" id="ARBA00022692"/>
    </source>
</evidence>
<feature type="compositionally biased region" description="Basic and acidic residues" evidence="5">
    <location>
        <begin position="1569"/>
        <end position="1579"/>
    </location>
</feature>
<evidence type="ECO:0000256" key="1">
    <source>
        <dbReference type="ARBA" id="ARBA00004167"/>
    </source>
</evidence>
<evidence type="ECO:0000256" key="6">
    <source>
        <dbReference type="SAM" id="Phobius"/>
    </source>
</evidence>
<feature type="transmembrane region" description="Helical" evidence="6">
    <location>
        <begin position="44"/>
        <end position="65"/>
    </location>
</feature>
<feature type="region of interest" description="Disordered" evidence="5">
    <location>
        <begin position="1"/>
        <end position="31"/>
    </location>
</feature>
<dbReference type="PANTHER" id="PTHR36985:SF1">
    <property type="entry name" value="TRANSLOCATION AND ASSEMBLY MODULE SUBUNIT TAMB"/>
    <property type="match status" value="1"/>
</dbReference>
<keyword evidence="2 6" id="KW-0812">Transmembrane</keyword>
<dbReference type="RefSeq" id="WP_036789351.1">
    <property type="nucleotide sequence ID" value="NZ_JQZV01000006.1"/>
</dbReference>
<evidence type="ECO:0000256" key="4">
    <source>
        <dbReference type="ARBA" id="ARBA00023136"/>
    </source>
</evidence>
<evidence type="ECO:0000256" key="5">
    <source>
        <dbReference type="SAM" id="MobiDB-lite"/>
    </source>
</evidence>
<protein>
    <recommendedName>
        <fullName evidence="7">Translocation and assembly module TamB C-terminal domain-containing protein</fullName>
    </recommendedName>
</protein>
<evidence type="ECO:0000256" key="3">
    <source>
        <dbReference type="ARBA" id="ARBA00022989"/>
    </source>
</evidence>
<keyword evidence="4 6" id="KW-0472">Membrane</keyword>
<keyword evidence="3 6" id="KW-1133">Transmembrane helix</keyword>
<dbReference type="EMBL" id="JQZV01000006">
    <property type="protein sequence ID" value="KGN92837.1"/>
    <property type="molecule type" value="Genomic_DNA"/>
</dbReference>
<evidence type="ECO:0000259" key="7">
    <source>
        <dbReference type="Pfam" id="PF04357"/>
    </source>
</evidence>
<feature type="compositionally biased region" description="Polar residues" evidence="5">
    <location>
        <begin position="1"/>
        <end position="13"/>
    </location>
</feature>
<sequence length="1579" mass="176235">MSEQRQQPISSPDNNEEADRKDPSLQEEPQISPKKKKRRLWLRLLLWIVGILIALPFLLSALFYIPGVQQFAARVASEQLSPLLGVDLSIGKFRIKFPAKVHLSDVFAVDPEQKDTLASLKRIDVEIPIPLLLSGDIPISILELDSLRIHMPIVDSVLRIDGYVHQLRGSGLKIRLKDQRIHLRDLDLNGADLYLSLGEMKENQPKDSVPNNWMITAKDIGIQDVRYSMSMGSDTVFFSTCVDRAVIRGIAADVGKMSYFVQYARIKGGVDVLQPVEDVEFLALPWEIDVRGYDIYYDTLNVKGNIAKGHFKCADLWEMKDLKATLDIDERQANVKDLEIRLKKSFITANASVPMHKWMPDSVGEVALNLFGEIYPEDAAFLLPKSFSLPENPITIEVDATGEIEERVKFNGKVEAKEVVSLLMNGSAQLPLNEKRRSGNVRLEAQTKSGLMEYLDKMGLTSDRWTIPSDIFLFADASYRNNLIDLTTRLETPRGSLEAAGKYGLKSERFELETQTNRLSVQQFLPKDTIGDLQAHIKIEGRGKDPFSPKTFARLEMSLDTLTYNHKSLGNIVMVSQLEQQQLFAALNSEAEGVTLMGQLDARLAKEDIDASLRLEVDTIVPSLIGLGSGPVLGSTFKLLAAVRTDTKQKYDIEGKIVDCVIETDRKIIRPTNLDLVARSSAESLMAKVNSGDLVLSFNSKNGLNDFLNRIKSVSKEISLFTTDTTNNYSISHWIEHYPDANISFSMGRNNPIRSYLDEHRYGWKSTTLDIRTSPDSGLSGEFYLNGFQKDTFRIDEMDLTIFQDTTMFYAVGAVHKQKFRNQDPFEAFVNLTTNMKHAELFANLKDKESKDLLLLGVRAKWNREDITFALTPDPPVLVYNKFLNDGKSYVKIPLKPDKNIEAHVLLKASDDPESKILLDTKYVRDEYVMNALVQKFDLKRIQNLGVVPNMDGILNADLRWIKGSDGDKYIAQASLDKFHFQKNKVGDIAVMGVYEPVSGGSYAAMDVQLDGVNAATGEAFISKNKGIDPVWRLVVNKFPMSKANPFLPDDLVSLAGNVDAELSNASGNGDIKQMKPTKMQGYLSIKDGSVYSAALNNRYGIDSKPIRIDNDKIRLDRFTIQTLNNTSLMLNGSVELTGDNELKLNLRGNDVLLVDSKRTQQTLLYGRLGVSTDISLSGPASTMKVRGALSINGNTNLTYILKDSKLSKRNRFDGLIEFTEFRDTLFTAKKTDVDTLSLGGLDVTLALHVDPAVSLGAEITADGSNAVQVQGGGDLNFRYPPYGQMSLSGTYNFNDGFIAINQAPIISKKFKVDRGNYISWSGDVMNPFINFKATERISSTVALPGEPKRKVNFDVSVMAKNRVNDLALLFTLDAPEDLTLRNNIAAMTDEEKSRQALMLLSLGTYLGSTQAGASGFDVNSTLMSLVTKEFNALVGDLINADINLGIEQDAEGKRGTNYSYSIAKKFYNDRITLQIGGQVETANPNKSANQSFIDNISLDYRLDQAGTHYLRLFHKKDYENILDGEVIETGAGYVLRRRLYRLKDLFNFKTKPILLKTQEEPVTPAPKAIEESKDEKKQ</sequence>
<organism evidence="8 9">
    <name type="scientific">Porphyromonas canoris</name>
    <dbReference type="NCBI Taxonomy" id="36875"/>
    <lineage>
        <taxon>Bacteria</taxon>
        <taxon>Pseudomonadati</taxon>
        <taxon>Bacteroidota</taxon>
        <taxon>Bacteroidia</taxon>
        <taxon>Bacteroidales</taxon>
        <taxon>Porphyromonadaceae</taxon>
        <taxon>Porphyromonas</taxon>
    </lineage>
</organism>
<name>A0ABR4XLL5_9PORP</name>
<feature type="region of interest" description="Disordered" evidence="5">
    <location>
        <begin position="1558"/>
        <end position="1579"/>
    </location>
</feature>
<dbReference type="InterPro" id="IPR007452">
    <property type="entry name" value="TamB_C"/>
</dbReference>
<accession>A0ABR4XLL5</accession>
<reference evidence="8 9" key="1">
    <citation type="submission" date="2014-08" db="EMBL/GenBank/DDBJ databases">
        <title>Porphyromonas canoris strain:OH2762 Genome sequencing.</title>
        <authorList>
            <person name="Wallis C."/>
            <person name="Deusch O."/>
            <person name="O'Flynn C."/>
            <person name="Davis I."/>
            <person name="Jospin G."/>
            <person name="Darling A.E."/>
            <person name="Coil D.A."/>
            <person name="Alexiev A."/>
            <person name="Horsfall A."/>
            <person name="Kirkwood N."/>
            <person name="Harris S."/>
            <person name="Eisen J.A."/>
        </authorList>
    </citation>
    <scope>NUCLEOTIDE SEQUENCE [LARGE SCALE GENOMIC DNA]</scope>
    <source>
        <strain evidence="9">COT-108 OH2762</strain>
    </source>
</reference>
<keyword evidence="9" id="KW-1185">Reference proteome</keyword>
<comment type="caution">
    <text evidence="8">The sequence shown here is derived from an EMBL/GenBank/DDBJ whole genome shotgun (WGS) entry which is preliminary data.</text>
</comment>
<comment type="subcellular location">
    <subcellularLocation>
        <location evidence="1">Membrane</location>
        <topology evidence="1">Single-pass membrane protein</topology>
    </subcellularLocation>
</comment>
<feature type="domain" description="Translocation and assembly module TamB C-terminal" evidence="7">
    <location>
        <begin position="1118"/>
        <end position="1518"/>
    </location>
</feature>
<evidence type="ECO:0000313" key="9">
    <source>
        <dbReference type="Proteomes" id="UP000030101"/>
    </source>
</evidence>
<evidence type="ECO:0000313" key="8">
    <source>
        <dbReference type="EMBL" id="KGN92837.1"/>
    </source>
</evidence>
<gene>
    <name evidence="8" type="ORF">HQ43_02855</name>
</gene>
<dbReference type="Proteomes" id="UP000030101">
    <property type="component" value="Unassembled WGS sequence"/>
</dbReference>
<dbReference type="Pfam" id="PF04357">
    <property type="entry name" value="TamB"/>
    <property type="match status" value="1"/>
</dbReference>